<dbReference type="VEuPathDB" id="TriTrypDB:TM35_000182420"/>
<feature type="region of interest" description="Disordered" evidence="12">
    <location>
        <begin position="42"/>
        <end position="96"/>
    </location>
</feature>
<reference evidence="14 15" key="1">
    <citation type="submission" date="2017-03" db="EMBL/GenBank/DDBJ databases">
        <title>An alternative strategy for trypanosome survival in the mammalian bloodstream revealed through genome and transcriptome analysis of the ubiquitous bovine parasite Trypanosoma (Megatrypanum) theileri.</title>
        <authorList>
            <person name="Kelly S."/>
            <person name="Ivens A."/>
            <person name="Mott A."/>
            <person name="O'Neill E."/>
            <person name="Emms D."/>
            <person name="Macleod O."/>
            <person name="Voorheis P."/>
            <person name="Matthews J."/>
            <person name="Matthews K."/>
            <person name="Carrington M."/>
        </authorList>
    </citation>
    <scope>NUCLEOTIDE SEQUENCE [LARGE SCALE GENOMIC DNA]</scope>
    <source>
        <strain evidence="14">Edinburgh</strain>
    </source>
</reference>
<evidence type="ECO:0000313" key="15">
    <source>
        <dbReference type="Proteomes" id="UP000192257"/>
    </source>
</evidence>
<name>A0A1X0NU13_9TRYP</name>
<dbReference type="STRING" id="67003.A0A1X0NU13"/>
<keyword evidence="8" id="KW-0406">Ion transport</keyword>
<comment type="function">
    <text evidence="11">Mediates influx of magnesium ions. Alternates between open and closed states. Activated by low cytoplasmic Mg(2+) levels. Inactive when cytoplasmic Mg(2+) levels are high.</text>
</comment>
<evidence type="ECO:0000256" key="13">
    <source>
        <dbReference type="SAM" id="Phobius"/>
    </source>
</evidence>
<dbReference type="FunFam" id="1.20.58.340:FF:000004">
    <property type="entry name" value="Magnesium transport protein CorA"/>
    <property type="match status" value="1"/>
</dbReference>
<feature type="compositionally biased region" description="Low complexity" evidence="12">
    <location>
        <begin position="145"/>
        <end position="156"/>
    </location>
</feature>
<keyword evidence="9 13" id="KW-0472">Membrane</keyword>
<feature type="compositionally biased region" description="Polar residues" evidence="12">
    <location>
        <begin position="157"/>
        <end position="166"/>
    </location>
</feature>
<comment type="caution">
    <text evidence="14">The sequence shown here is derived from an EMBL/GenBank/DDBJ whole genome shotgun (WGS) entry which is preliminary data.</text>
</comment>
<dbReference type="RefSeq" id="XP_028882251.1">
    <property type="nucleotide sequence ID" value="XM_029026555.1"/>
</dbReference>
<dbReference type="InterPro" id="IPR002523">
    <property type="entry name" value="MgTranspt_CorA/ZnTranspt_ZntB"/>
</dbReference>
<keyword evidence="5 13" id="KW-0812">Transmembrane</keyword>
<keyword evidence="15" id="KW-1185">Reference proteome</keyword>
<dbReference type="SUPFAM" id="SSF143865">
    <property type="entry name" value="CorA soluble domain-like"/>
    <property type="match status" value="1"/>
</dbReference>
<dbReference type="GO" id="GO:0015087">
    <property type="term" value="F:cobalt ion transmembrane transporter activity"/>
    <property type="evidence" value="ECO:0007669"/>
    <property type="project" value="TreeGrafter"/>
</dbReference>
<organism evidence="14 15">
    <name type="scientific">Trypanosoma theileri</name>
    <dbReference type="NCBI Taxonomy" id="67003"/>
    <lineage>
        <taxon>Eukaryota</taxon>
        <taxon>Discoba</taxon>
        <taxon>Euglenozoa</taxon>
        <taxon>Kinetoplastea</taxon>
        <taxon>Metakinetoplastina</taxon>
        <taxon>Trypanosomatida</taxon>
        <taxon>Trypanosomatidae</taxon>
        <taxon>Trypanosoma</taxon>
    </lineage>
</organism>
<feature type="compositionally biased region" description="Basic and acidic residues" evidence="12">
    <location>
        <begin position="168"/>
        <end position="177"/>
    </location>
</feature>
<evidence type="ECO:0000313" key="14">
    <source>
        <dbReference type="EMBL" id="ORC88185.1"/>
    </source>
</evidence>
<feature type="transmembrane region" description="Helical" evidence="13">
    <location>
        <begin position="533"/>
        <end position="553"/>
    </location>
</feature>
<dbReference type="Gene3D" id="1.20.58.340">
    <property type="entry name" value="Magnesium transport protein CorA, transmembrane region"/>
    <property type="match status" value="2"/>
</dbReference>
<evidence type="ECO:0000256" key="9">
    <source>
        <dbReference type="ARBA" id="ARBA00023136"/>
    </source>
</evidence>
<dbReference type="GO" id="GO:0015095">
    <property type="term" value="F:magnesium ion transmembrane transporter activity"/>
    <property type="evidence" value="ECO:0007669"/>
    <property type="project" value="TreeGrafter"/>
</dbReference>
<feature type="transmembrane region" description="Helical" evidence="13">
    <location>
        <begin position="565"/>
        <end position="585"/>
    </location>
</feature>
<dbReference type="PANTHER" id="PTHR46494:SF1">
    <property type="entry name" value="CORA FAMILY METAL ION TRANSPORTER (EUROFUNG)"/>
    <property type="match status" value="1"/>
</dbReference>
<feature type="region of interest" description="Disordered" evidence="12">
    <location>
        <begin position="122"/>
        <end position="186"/>
    </location>
</feature>
<evidence type="ECO:0000256" key="6">
    <source>
        <dbReference type="ARBA" id="ARBA00022842"/>
    </source>
</evidence>
<comment type="similarity">
    <text evidence="2">Belongs to the CorA metal ion transporter (MIT) (TC 1.A.35) family.</text>
</comment>
<evidence type="ECO:0000256" key="12">
    <source>
        <dbReference type="SAM" id="MobiDB-lite"/>
    </source>
</evidence>
<keyword evidence="7 13" id="KW-1133">Transmembrane helix</keyword>
<dbReference type="OrthoDB" id="9978047at2759"/>
<dbReference type="Pfam" id="PF01544">
    <property type="entry name" value="CorA"/>
    <property type="match status" value="1"/>
</dbReference>
<keyword evidence="3" id="KW-0813">Transport</keyword>
<dbReference type="Gene3D" id="3.30.460.20">
    <property type="entry name" value="CorA soluble domain-like"/>
    <property type="match status" value="1"/>
</dbReference>
<dbReference type="GO" id="GO:0005886">
    <property type="term" value="C:plasma membrane"/>
    <property type="evidence" value="ECO:0007669"/>
    <property type="project" value="UniProtKB-SubCell"/>
</dbReference>
<evidence type="ECO:0000256" key="1">
    <source>
        <dbReference type="ARBA" id="ARBA00004651"/>
    </source>
</evidence>
<dbReference type="SUPFAM" id="SSF144083">
    <property type="entry name" value="Magnesium transport protein CorA, transmembrane region"/>
    <property type="match status" value="1"/>
</dbReference>
<dbReference type="InterPro" id="IPR045861">
    <property type="entry name" value="CorA_cytoplasmic_dom"/>
</dbReference>
<accession>A0A1X0NU13</accession>
<feature type="compositionally biased region" description="Polar residues" evidence="12">
    <location>
        <begin position="42"/>
        <end position="78"/>
    </location>
</feature>
<gene>
    <name evidence="14" type="ORF">TM35_000182420</name>
</gene>
<comment type="subcellular location">
    <subcellularLocation>
        <location evidence="1">Cell membrane</location>
        <topology evidence="1">Multi-pass membrane protein</topology>
    </subcellularLocation>
</comment>
<dbReference type="GO" id="GO:0000287">
    <property type="term" value="F:magnesium ion binding"/>
    <property type="evidence" value="ECO:0007669"/>
    <property type="project" value="TreeGrafter"/>
</dbReference>
<evidence type="ECO:0000256" key="10">
    <source>
        <dbReference type="ARBA" id="ARBA00034269"/>
    </source>
</evidence>
<proteinExistence type="inferred from homology"/>
<evidence type="ECO:0000256" key="11">
    <source>
        <dbReference type="ARBA" id="ARBA00045497"/>
    </source>
</evidence>
<dbReference type="AlphaFoldDB" id="A0A1X0NU13"/>
<keyword evidence="4" id="KW-1003">Cell membrane</keyword>
<sequence length="591" mass="65507">MFTSTTCVRNVMSTIGAIRTSPVMYARQGGLFQAIFPQWNGKSSQTSSDSPHTGNNDEITTIHNKTPSYSSSAVTTSKTAHKSKVTLAESSTPTSSDVNSFLYTIPPQRRVARWFFPGFTDQEKRAGKKTTSTQSQEEGTKNSKNKNNTSVMKSNTVANTPTSGSQDVVEKEHRQKENATNNPTRIELKVSEQHSTRGGAAIGGTQPVRGLSDHHLPSAFREYVERRNQHLKAILMNALGSDFAKAGVDNNGLRMSFSAAASEAAKRAIGLRRVSPKLLISCVAGPDNVWDWVDITAHPTAALDEYRNALSEVLLDLGAHETLVSDALEPMLLPQATVIRGCHCLVVRYAVDVASTSMESFQDLTNRFTILVTDTRVVTIHRTHCAFVENLKRNWSQVTGKRGSQGRIHLLSLLVKESVDTFNTALTRSLVEFDRYEASLFSPEGQRSTLAREIYHIKRRASVYARTLNLIGDAYTHVCSALPILPTNVQFQDVQQDIAHVRSISEELNANADSVLQLLFQLSSYQLNELMRVLTIFSAFFIPLSFIASIYGMNFTHLPLLEDSYGHVYCVAFMLVVGGGLVMWFKLKRFM</sequence>
<keyword evidence="6" id="KW-0460">Magnesium</keyword>
<dbReference type="PANTHER" id="PTHR46494">
    <property type="entry name" value="CORA FAMILY METAL ION TRANSPORTER (EUROFUNG)"/>
    <property type="match status" value="1"/>
</dbReference>
<dbReference type="Proteomes" id="UP000192257">
    <property type="component" value="Unassembled WGS sequence"/>
</dbReference>
<evidence type="ECO:0000256" key="5">
    <source>
        <dbReference type="ARBA" id="ARBA00022692"/>
    </source>
</evidence>
<dbReference type="GeneID" id="39986335"/>
<evidence type="ECO:0000256" key="3">
    <source>
        <dbReference type="ARBA" id="ARBA00022448"/>
    </source>
</evidence>
<evidence type="ECO:0000256" key="8">
    <source>
        <dbReference type="ARBA" id="ARBA00023065"/>
    </source>
</evidence>
<dbReference type="EMBL" id="NBCO01000018">
    <property type="protein sequence ID" value="ORC88185.1"/>
    <property type="molecule type" value="Genomic_DNA"/>
</dbReference>
<dbReference type="GO" id="GO:0050897">
    <property type="term" value="F:cobalt ion binding"/>
    <property type="evidence" value="ECO:0007669"/>
    <property type="project" value="TreeGrafter"/>
</dbReference>
<dbReference type="InterPro" id="IPR045863">
    <property type="entry name" value="CorA_TM1_TM2"/>
</dbReference>
<evidence type="ECO:0000256" key="4">
    <source>
        <dbReference type="ARBA" id="ARBA00022475"/>
    </source>
</evidence>
<evidence type="ECO:0000256" key="2">
    <source>
        <dbReference type="ARBA" id="ARBA00009765"/>
    </source>
</evidence>
<evidence type="ECO:0000256" key="7">
    <source>
        <dbReference type="ARBA" id="ARBA00022989"/>
    </source>
</evidence>
<comment type="catalytic activity">
    <reaction evidence="10">
        <text>Mg(2+)(in) = Mg(2+)(out)</text>
        <dbReference type="Rhea" id="RHEA:29827"/>
        <dbReference type="ChEBI" id="CHEBI:18420"/>
    </reaction>
</comment>
<protein>
    <submittedName>
        <fullName evidence="14">Magnesium and cobalt transport protein</fullName>
    </submittedName>
</protein>